<keyword evidence="2" id="KW-1185">Reference proteome</keyword>
<dbReference type="OrthoDB" id="448413at2759"/>
<accession>A0A812QAA1</accession>
<dbReference type="AlphaFoldDB" id="A0A812QAA1"/>
<sequence length="177" mass="19824">DESFEDFMTLLSGSLAPKVEAQPNSADKTAEIAAGSSTEEEADFCHFLKSCVVKDPSVTSGHTEERSVEDYPDIAHALATRKVTEYAWRPVVDEALLKFLDYPFTVSCIFRQGTWKPIGVLSLHADDLMITGDKSFLDGFVKTVRKHFSIGHEDVNDIMFTGQRVAWVFDDKTKKKK</sequence>
<organism evidence="1 2">
    <name type="scientific">Symbiodinium pilosum</name>
    <name type="common">Dinoflagellate</name>
    <dbReference type="NCBI Taxonomy" id="2952"/>
    <lineage>
        <taxon>Eukaryota</taxon>
        <taxon>Sar</taxon>
        <taxon>Alveolata</taxon>
        <taxon>Dinophyceae</taxon>
        <taxon>Suessiales</taxon>
        <taxon>Symbiodiniaceae</taxon>
        <taxon>Symbiodinium</taxon>
    </lineage>
</organism>
<reference evidence="1" key="1">
    <citation type="submission" date="2021-02" db="EMBL/GenBank/DDBJ databases">
        <authorList>
            <person name="Dougan E. K."/>
            <person name="Rhodes N."/>
            <person name="Thang M."/>
            <person name="Chan C."/>
        </authorList>
    </citation>
    <scope>NUCLEOTIDE SEQUENCE</scope>
</reference>
<protein>
    <submittedName>
        <fullName evidence="1">Uncharacterized protein</fullName>
    </submittedName>
</protein>
<feature type="non-terminal residue" evidence="1">
    <location>
        <position position="177"/>
    </location>
</feature>
<proteinExistence type="predicted"/>
<dbReference type="Proteomes" id="UP000649617">
    <property type="component" value="Unassembled WGS sequence"/>
</dbReference>
<evidence type="ECO:0000313" key="2">
    <source>
        <dbReference type="Proteomes" id="UP000649617"/>
    </source>
</evidence>
<comment type="caution">
    <text evidence="1">The sequence shown here is derived from an EMBL/GenBank/DDBJ whole genome shotgun (WGS) entry which is preliminary data.</text>
</comment>
<dbReference type="EMBL" id="CAJNIZ010014479">
    <property type="protein sequence ID" value="CAE7362593.1"/>
    <property type="molecule type" value="Genomic_DNA"/>
</dbReference>
<evidence type="ECO:0000313" key="1">
    <source>
        <dbReference type="EMBL" id="CAE7362593.1"/>
    </source>
</evidence>
<gene>
    <name evidence="1" type="ORF">SPIL2461_LOCUS8708</name>
</gene>
<name>A0A812QAA1_SYMPI</name>